<evidence type="ECO:0000313" key="2">
    <source>
        <dbReference type="EMBL" id="KKS85883.1"/>
    </source>
</evidence>
<feature type="transmembrane region" description="Helical" evidence="1">
    <location>
        <begin position="355"/>
        <end position="372"/>
    </location>
</feature>
<protein>
    <recommendedName>
        <fullName evidence="4">Glycosyltransferase RgtA/B/C/D-like domain-containing protein</fullName>
    </recommendedName>
</protein>
<dbReference type="Proteomes" id="UP000034543">
    <property type="component" value="Unassembled WGS sequence"/>
</dbReference>
<organism evidence="2 3">
    <name type="scientific">Candidatus Gottesmanbacteria bacterium GW2011_GWA1_43_11</name>
    <dbReference type="NCBI Taxonomy" id="1618436"/>
    <lineage>
        <taxon>Bacteria</taxon>
        <taxon>Candidatus Gottesmaniibacteriota</taxon>
    </lineage>
</organism>
<feature type="transmembrane region" description="Helical" evidence="1">
    <location>
        <begin position="165"/>
        <end position="197"/>
    </location>
</feature>
<dbReference type="EMBL" id="LCFB01000004">
    <property type="protein sequence ID" value="KKS85883.1"/>
    <property type="molecule type" value="Genomic_DNA"/>
</dbReference>
<evidence type="ECO:0000256" key="1">
    <source>
        <dbReference type="SAM" id="Phobius"/>
    </source>
</evidence>
<proteinExistence type="predicted"/>
<feature type="transmembrane region" description="Helical" evidence="1">
    <location>
        <begin position="63"/>
        <end position="83"/>
    </location>
</feature>
<reference evidence="2 3" key="1">
    <citation type="journal article" date="2015" name="Nature">
        <title>rRNA introns, odd ribosomes, and small enigmatic genomes across a large radiation of phyla.</title>
        <authorList>
            <person name="Brown C.T."/>
            <person name="Hug L.A."/>
            <person name="Thomas B.C."/>
            <person name="Sharon I."/>
            <person name="Castelle C.J."/>
            <person name="Singh A."/>
            <person name="Wilkins M.J."/>
            <person name="Williams K.H."/>
            <person name="Banfield J.F."/>
        </authorList>
    </citation>
    <scope>NUCLEOTIDE SEQUENCE [LARGE SCALE GENOMIC DNA]</scope>
</reference>
<comment type="caution">
    <text evidence="2">The sequence shown here is derived from an EMBL/GenBank/DDBJ whole genome shotgun (WGS) entry which is preliminary data.</text>
</comment>
<gene>
    <name evidence="2" type="ORF">UV59_C0004G0031</name>
</gene>
<feature type="transmembrane region" description="Helical" evidence="1">
    <location>
        <begin position="302"/>
        <end position="321"/>
    </location>
</feature>
<evidence type="ECO:0000313" key="3">
    <source>
        <dbReference type="Proteomes" id="UP000034543"/>
    </source>
</evidence>
<evidence type="ECO:0008006" key="4">
    <source>
        <dbReference type="Google" id="ProtNLM"/>
    </source>
</evidence>
<feature type="transmembrane region" description="Helical" evidence="1">
    <location>
        <begin position="90"/>
        <end position="109"/>
    </location>
</feature>
<dbReference type="STRING" id="1618436.UV59_C0004G0031"/>
<keyword evidence="1" id="KW-0472">Membrane</keyword>
<accession>A0A0G1FGA4</accession>
<dbReference type="AlphaFoldDB" id="A0A0G1FGA4"/>
<feature type="transmembrane region" description="Helical" evidence="1">
    <location>
        <begin position="7"/>
        <end position="24"/>
    </location>
</feature>
<feature type="transmembrane region" description="Helical" evidence="1">
    <location>
        <begin position="327"/>
        <end position="348"/>
    </location>
</feature>
<feature type="transmembrane region" description="Helical" evidence="1">
    <location>
        <begin position="269"/>
        <end position="290"/>
    </location>
</feature>
<feature type="transmembrane region" description="Helical" evidence="1">
    <location>
        <begin position="143"/>
        <end position="159"/>
    </location>
</feature>
<sequence>MAMAKKISWLIVAVCTLVGLYLRLKGTWSGFFAFTFDQGRDFLLLHNLVYQHVLTLIGPASGIGGVFHGVWWYWLLAPVFWLAQGNPRTVFLLFGILMTFIIPLVFILGKRIAGTFFGLLQVLLVTVSYFYIGIAAQIWNPNVAPLLTAGLLIAVWNYFRNRTGFIWIGVCLGLILEFGIGYGGLFLLSFIVTLFILKIRPNTSQFLKGLFGFFIWLIPRLIFDVRHNFIQVQSLLKYLGSHNQISDSPLIVRIGERLLLFHEQFIEAYGFRNTIVGSLLLVFTIGMLYWWWNHERILERKFYFRFLFVLIGMLYIFSVLYPQPLWSYYLTGVPVLFLPCVSLCWYNLVKRQKLLGSFLLFGYLAFGLYVHIRSDRVSWEGDAAVYKNQLAVVDAVYQEAQDTEFVVQVYSPSVIDYTYQYLFLWYGEKTYGFVPPRSEERPLVFNILEPEKWHPKLVEAWLREREGDGTIVWDKIYPGEIRVQKRIR</sequence>
<feature type="transmembrane region" description="Helical" evidence="1">
    <location>
        <begin position="115"/>
        <end position="136"/>
    </location>
</feature>
<keyword evidence="1" id="KW-0812">Transmembrane</keyword>
<keyword evidence="1" id="KW-1133">Transmembrane helix</keyword>
<name>A0A0G1FGA4_9BACT</name>